<dbReference type="AlphaFoldDB" id="Q0SG34"/>
<evidence type="ECO:0008006" key="4">
    <source>
        <dbReference type="Google" id="ProtNLM"/>
    </source>
</evidence>
<keyword evidence="1" id="KW-0472">Membrane</keyword>
<dbReference type="EMBL" id="CP000431">
    <property type="protein sequence ID" value="ABG93502.1"/>
    <property type="molecule type" value="Genomic_DNA"/>
</dbReference>
<dbReference type="OrthoDB" id="9971646at2"/>
<evidence type="ECO:0000313" key="3">
    <source>
        <dbReference type="Proteomes" id="UP000008710"/>
    </source>
</evidence>
<dbReference type="HOGENOM" id="CLU_1593277_0_0_11"/>
<organism evidence="2 3">
    <name type="scientific">Rhodococcus jostii (strain RHA1)</name>
    <dbReference type="NCBI Taxonomy" id="101510"/>
    <lineage>
        <taxon>Bacteria</taxon>
        <taxon>Bacillati</taxon>
        <taxon>Actinomycetota</taxon>
        <taxon>Actinomycetes</taxon>
        <taxon>Mycobacteriales</taxon>
        <taxon>Nocardiaceae</taxon>
        <taxon>Rhodococcus</taxon>
    </lineage>
</organism>
<dbReference type="eggNOG" id="ENOG5031WH2">
    <property type="taxonomic scope" value="Bacteria"/>
</dbReference>
<dbReference type="KEGG" id="rha:RHA1_ro01689"/>
<evidence type="ECO:0000256" key="1">
    <source>
        <dbReference type="SAM" id="Phobius"/>
    </source>
</evidence>
<feature type="transmembrane region" description="Helical" evidence="1">
    <location>
        <begin position="122"/>
        <end position="143"/>
    </location>
</feature>
<sequence length="189" mass="19830">MFDHQTCFPVRLRPTAREIRASMTNPFDFSDYDTSRDRGSTDSASSWPAANQFGSASADPFASQPSAFAPTAAAEPFAAAQSQRPGGAIAQGKPPVIWLALAAVAAAAGLILAITAGSFTAVAFLAWVLAGGFAFVFLSRFTVLDTAQRAKPVYARSKAAQRGYWVVVALAGAGIVASAWRIAEWAGRL</sequence>
<evidence type="ECO:0000313" key="2">
    <source>
        <dbReference type="EMBL" id="ABG93502.1"/>
    </source>
</evidence>
<name>Q0SG34_RHOJR</name>
<gene>
    <name evidence="2" type="ordered locus">RHA1_ro01689</name>
</gene>
<proteinExistence type="predicted"/>
<dbReference type="PATRIC" id="fig|101510.16.peg.1710"/>
<keyword evidence="1" id="KW-0812">Transmembrane</keyword>
<feature type="transmembrane region" description="Helical" evidence="1">
    <location>
        <begin position="164"/>
        <end position="183"/>
    </location>
</feature>
<feature type="transmembrane region" description="Helical" evidence="1">
    <location>
        <begin position="96"/>
        <end position="116"/>
    </location>
</feature>
<dbReference type="Proteomes" id="UP000008710">
    <property type="component" value="Chromosome"/>
</dbReference>
<protein>
    <recommendedName>
        <fullName evidence="4">Transmembrane protein</fullName>
    </recommendedName>
</protein>
<keyword evidence="1" id="KW-1133">Transmembrane helix</keyword>
<accession>Q0SG34</accession>
<reference evidence="3" key="1">
    <citation type="journal article" date="2006" name="Proc. Natl. Acad. Sci. U.S.A.">
        <title>The complete genome of Rhodococcus sp. RHA1 provides insights into a catabolic powerhouse.</title>
        <authorList>
            <person name="McLeod M.P."/>
            <person name="Warren R.L."/>
            <person name="Hsiao W.W.L."/>
            <person name="Araki N."/>
            <person name="Myhre M."/>
            <person name="Fernandes C."/>
            <person name="Miyazawa D."/>
            <person name="Wong W."/>
            <person name="Lillquist A.L."/>
            <person name="Wang D."/>
            <person name="Dosanjh M."/>
            <person name="Hara H."/>
            <person name="Petrescu A."/>
            <person name="Morin R.D."/>
            <person name="Yang G."/>
            <person name="Stott J.M."/>
            <person name="Schein J.E."/>
            <person name="Shin H."/>
            <person name="Smailus D."/>
            <person name="Siddiqui A.S."/>
            <person name="Marra M.A."/>
            <person name="Jones S.J.M."/>
            <person name="Holt R."/>
            <person name="Brinkman F.S.L."/>
            <person name="Miyauchi K."/>
            <person name="Fukuda M."/>
            <person name="Davies J.E."/>
            <person name="Mohn W.W."/>
            <person name="Eltis L.D."/>
        </authorList>
    </citation>
    <scope>NUCLEOTIDE SEQUENCE [LARGE SCALE GENOMIC DNA]</scope>
    <source>
        <strain evidence="3">RHA1</strain>
    </source>
</reference>